<dbReference type="STRING" id="6526.A0A2C9L4I8"/>
<organism evidence="6 7">
    <name type="scientific">Biomphalaria glabrata</name>
    <name type="common">Bloodfluke planorb</name>
    <name type="synonym">Freshwater snail</name>
    <dbReference type="NCBI Taxonomy" id="6526"/>
    <lineage>
        <taxon>Eukaryota</taxon>
        <taxon>Metazoa</taxon>
        <taxon>Spiralia</taxon>
        <taxon>Lophotrochozoa</taxon>
        <taxon>Mollusca</taxon>
        <taxon>Gastropoda</taxon>
        <taxon>Heterobranchia</taxon>
        <taxon>Euthyneura</taxon>
        <taxon>Panpulmonata</taxon>
        <taxon>Hygrophila</taxon>
        <taxon>Lymnaeoidea</taxon>
        <taxon>Planorbidae</taxon>
        <taxon>Biomphalaria</taxon>
    </lineage>
</organism>
<evidence type="ECO:0000256" key="3">
    <source>
        <dbReference type="ARBA" id="ARBA00023273"/>
    </source>
</evidence>
<dbReference type="PROSITE" id="PS50106">
    <property type="entry name" value="PDZ"/>
    <property type="match status" value="1"/>
</dbReference>
<evidence type="ECO:0000313" key="7">
    <source>
        <dbReference type="Proteomes" id="UP000076420"/>
    </source>
</evidence>
<dbReference type="VEuPathDB" id="VectorBase:BGLAX_043094"/>
<feature type="region of interest" description="Disordered" evidence="4">
    <location>
        <begin position="191"/>
        <end position="221"/>
    </location>
</feature>
<dbReference type="InterPro" id="IPR051844">
    <property type="entry name" value="USH2_Complex_Protein"/>
</dbReference>
<dbReference type="PANTHER" id="PTHR23116">
    <property type="entry name" value="PDZ DOMAIN CONTAINING WHIRLIN AND HARMONIN-RELATED"/>
    <property type="match status" value="1"/>
</dbReference>
<keyword evidence="3" id="KW-0966">Cell projection</keyword>
<name>A0A2C9L4I8_BIOGL</name>
<evidence type="ECO:0000313" key="6">
    <source>
        <dbReference type="EnsemblMetazoa" id="BGLB026873-PA"/>
    </source>
</evidence>
<dbReference type="InterPro" id="IPR001478">
    <property type="entry name" value="PDZ"/>
</dbReference>
<sequence>MPTTTAASEPSMNTIRIKLTKQKYGGLGFLVKQRALKPFVLVASIVKAGVAEESGLVQIGDIILRINDIDLTEMSYASAIEVLKAVPIDTSVVLLLRGPEGYTTYLQHSIGRSVLTEMYDSCFSYKAIPRMQQNSSYTGFARQIQSHAQNAAEQFVHRCYQADTEPCPECSRTVRTQVLPGRYRAMPRMQQNSSYTGVTRQIQSHAQNAAEKSYTGVSKMQ</sequence>
<dbReference type="PANTHER" id="PTHR23116:SF36">
    <property type="entry name" value="HARMONIN"/>
    <property type="match status" value="1"/>
</dbReference>
<feature type="domain" description="PDZ" evidence="5">
    <location>
        <begin position="16"/>
        <end position="98"/>
    </location>
</feature>
<protein>
    <recommendedName>
        <fullName evidence="5">PDZ domain-containing protein</fullName>
    </recommendedName>
</protein>
<dbReference type="SUPFAM" id="SSF50156">
    <property type="entry name" value="PDZ domain-like"/>
    <property type="match status" value="1"/>
</dbReference>
<dbReference type="KEGG" id="bgt:106067744"/>
<reference evidence="6" key="1">
    <citation type="submission" date="2020-05" db="UniProtKB">
        <authorList>
            <consortium name="EnsemblMetazoa"/>
        </authorList>
    </citation>
    <scope>IDENTIFICATION</scope>
    <source>
        <strain evidence="6">BB02</strain>
    </source>
</reference>
<proteinExistence type="predicted"/>
<keyword evidence="2" id="KW-0677">Repeat</keyword>
<dbReference type="Proteomes" id="UP000076420">
    <property type="component" value="Unassembled WGS sequence"/>
</dbReference>
<evidence type="ECO:0000256" key="4">
    <source>
        <dbReference type="SAM" id="MobiDB-lite"/>
    </source>
</evidence>
<feature type="compositionally biased region" description="Polar residues" evidence="4">
    <location>
        <begin position="191"/>
        <end position="207"/>
    </location>
</feature>
<dbReference type="GO" id="GO:0005886">
    <property type="term" value="C:plasma membrane"/>
    <property type="evidence" value="ECO:0007669"/>
    <property type="project" value="TreeGrafter"/>
</dbReference>
<evidence type="ECO:0000256" key="2">
    <source>
        <dbReference type="ARBA" id="ARBA00022737"/>
    </source>
</evidence>
<dbReference type="SMART" id="SM00228">
    <property type="entry name" value="PDZ"/>
    <property type="match status" value="1"/>
</dbReference>
<evidence type="ECO:0000259" key="5">
    <source>
        <dbReference type="PROSITE" id="PS50106"/>
    </source>
</evidence>
<dbReference type="Pfam" id="PF00595">
    <property type="entry name" value="PDZ"/>
    <property type="match status" value="1"/>
</dbReference>
<dbReference type="GO" id="GO:0032426">
    <property type="term" value="C:stereocilium tip"/>
    <property type="evidence" value="ECO:0007669"/>
    <property type="project" value="TreeGrafter"/>
</dbReference>
<dbReference type="Gene3D" id="2.30.42.10">
    <property type="match status" value="1"/>
</dbReference>
<dbReference type="AlphaFoldDB" id="A0A2C9L4I8"/>
<comment type="subcellular location">
    <subcellularLocation>
        <location evidence="1">Cell projection</location>
    </subcellularLocation>
</comment>
<accession>A0A2C9L4I8</accession>
<dbReference type="GO" id="GO:0005929">
    <property type="term" value="C:cilium"/>
    <property type="evidence" value="ECO:0007669"/>
    <property type="project" value="TreeGrafter"/>
</dbReference>
<dbReference type="EnsemblMetazoa" id="BGLB026873-RA">
    <property type="protein sequence ID" value="BGLB026873-PA"/>
    <property type="gene ID" value="BGLB026873"/>
</dbReference>
<evidence type="ECO:0000256" key="1">
    <source>
        <dbReference type="ARBA" id="ARBA00004316"/>
    </source>
</evidence>
<dbReference type="VEuPathDB" id="VectorBase:BGLB026873"/>
<dbReference type="GO" id="GO:0002142">
    <property type="term" value="C:stereocilia ankle link complex"/>
    <property type="evidence" value="ECO:0007669"/>
    <property type="project" value="TreeGrafter"/>
</dbReference>
<gene>
    <name evidence="6" type="primary">106067744</name>
</gene>
<dbReference type="InterPro" id="IPR036034">
    <property type="entry name" value="PDZ_sf"/>
</dbReference>